<keyword evidence="5" id="KW-1185">Reference proteome</keyword>
<keyword evidence="2" id="KW-0964">Secreted</keyword>
<dbReference type="Gene3D" id="4.10.40.10">
    <property type="match status" value="1"/>
</dbReference>
<proteinExistence type="predicted"/>
<organism evidence="5 6">
    <name type="scientific">Limulus polyphemus</name>
    <name type="common">Atlantic horseshoe crab</name>
    <dbReference type="NCBI Taxonomy" id="6850"/>
    <lineage>
        <taxon>Eukaryota</taxon>
        <taxon>Metazoa</taxon>
        <taxon>Ecdysozoa</taxon>
        <taxon>Arthropoda</taxon>
        <taxon>Chelicerata</taxon>
        <taxon>Merostomata</taxon>
        <taxon>Xiphosura</taxon>
        <taxon>Limulidae</taxon>
        <taxon>Limulus</taxon>
    </lineage>
</organism>
<accession>A0ABM1RXU9</accession>
<sequence>MRYSTVVIVLGLLYLADAVRSLPYLTDEDTMDDYSDNLTRFLFYTWKRGCVRRGSSCDNRPDECCYNSSCRCNLWGTNCRCSRMGLFQRWGK</sequence>
<dbReference type="GeneID" id="111083801"/>
<dbReference type="InterPro" id="IPR004169">
    <property type="entry name" value="Spidertoxin"/>
</dbReference>
<dbReference type="Pfam" id="PF02819">
    <property type="entry name" value="Toxin_9"/>
    <property type="match status" value="1"/>
</dbReference>
<keyword evidence="4" id="KW-0732">Signal</keyword>
<feature type="chain" id="PRO_5047317952" evidence="4">
    <location>
        <begin position="22"/>
        <end position="92"/>
    </location>
</feature>
<evidence type="ECO:0000313" key="5">
    <source>
        <dbReference type="Proteomes" id="UP000694941"/>
    </source>
</evidence>
<comment type="subcellular location">
    <subcellularLocation>
        <location evidence="1">Secreted</location>
    </subcellularLocation>
</comment>
<dbReference type="CDD" id="cd12960">
    <property type="entry name" value="Spider_toxin"/>
    <property type="match status" value="1"/>
</dbReference>
<evidence type="ECO:0000313" key="6">
    <source>
        <dbReference type="RefSeq" id="XP_022236204.1"/>
    </source>
</evidence>
<evidence type="ECO:0000256" key="4">
    <source>
        <dbReference type="SAM" id="SignalP"/>
    </source>
</evidence>
<evidence type="ECO:0000256" key="1">
    <source>
        <dbReference type="ARBA" id="ARBA00004613"/>
    </source>
</evidence>
<name>A0ABM1RXU9_LIMPO</name>
<dbReference type="RefSeq" id="XP_022236204.1">
    <property type="nucleotide sequence ID" value="XM_022380496.1"/>
</dbReference>
<feature type="signal peptide" evidence="4">
    <location>
        <begin position="1"/>
        <end position="21"/>
    </location>
</feature>
<evidence type="ECO:0000256" key="2">
    <source>
        <dbReference type="ARBA" id="ARBA00022525"/>
    </source>
</evidence>
<protein>
    <submittedName>
        <fullName evidence="6">U8-agatoxin-Ao1a-like</fullName>
    </submittedName>
</protein>
<gene>
    <name evidence="6" type="primary">LOC111083801</name>
</gene>
<dbReference type="SUPFAM" id="SSF57059">
    <property type="entry name" value="omega toxin-like"/>
    <property type="match status" value="1"/>
</dbReference>
<keyword evidence="3" id="KW-1015">Disulfide bond</keyword>
<reference evidence="6" key="1">
    <citation type="submission" date="2025-08" db="UniProtKB">
        <authorList>
            <consortium name="RefSeq"/>
        </authorList>
    </citation>
    <scope>IDENTIFICATION</scope>
    <source>
        <tissue evidence="6">Muscle</tissue>
    </source>
</reference>
<dbReference type="Proteomes" id="UP000694941">
    <property type="component" value="Unplaced"/>
</dbReference>
<evidence type="ECO:0000256" key="3">
    <source>
        <dbReference type="ARBA" id="ARBA00023157"/>
    </source>
</evidence>